<accession>A0A6M8B819</accession>
<dbReference type="AlphaFoldDB" id="A0A6M8B819"/>
<organism evidence="1 2">
    <name type="scientific">Thermoleptolyngbya sichuanensis A183</name>
    <dbReference type="NCBI Taxonomy" id="2737172"/>
    <lineage>
        <taxon>Bacteria</taxon>
        <taxon>Bacillati</taxon>
        <taxon>Cyanobacteriota</taxon>
        <taxon>Cyanophyceae</taxon>
        <taxon>Oculatellales</taxon>
        <taxon>Oculatellaceae</taxon>
        <taxon>Thermoleptolyngbya</taxon>
        <taxon>Thermoleptolyngbya sichuanensis</taxon>
    </lineage>
</organism>
<protein>
    <submittedName>
        <fullName evidence="1">Uncharacterized protein</fullName>
    </submittedName>
</protein>
<keyword evidence="2" id="KW-1185">Reference proteome</keyword>
<reference evidence="1 2" key="1">
    <citation type="submission" date="2020-05" db="EMBL/GenBank/DDBJ databases">
        <title>Complete genome sequence of of a novel Thermoleptolyngbya strain isolated from hot springs of Ganzi, Sichuan China.</title>
        <authorList>
            <person name="Tang J."/>
            <person name="Daroch M."/>
            <person name="Li L."/>
            <person name="Waleron K."/>
            <person name="Waleron M."/>
            <person name="Waleron M."/>
        </authorList>
    </citation>
    <scope>NUCLEOTIDE SEQUENCE [LARGE SCALE GENOMIC DNA]</scope>
    <source>
        <strain evidence="1 2">PKUAC-SCTA183</strain>
    </source>
</reference>
<sequence length="162" mass="18648">MNYIYADNPTWEKIRLACDELGWNQSTIVKQCLHGFFRRDGRFYAEAGQIDAAARGMTEEDYFVCLRDRTEEDLLPYQNGRPAFGAAPIDTIAAIAPDPAFRRTYHTIGLSAYNYVLLKVARIVDGGSMVQVISRMLIKHFRDNWDASYLPQIERDRACRFL</sequence>
<dbReference type="RefSeq" id="WP_172357344.1">
    <property type="nucleotide sequence ID" value="NZ_CP053661.1"/>
</dbReference>
<gene>
    <name evidence="1" type="ORF">HPC62_16170</name>
</gene>
<dbReference type="Proteomes" id="UP000505210">
    <property type="component" value="Chromosome"/>
</dbReference>
<name>A0A6M8B819_9CYAN</name>
<evidence type="ECO:0000313" key="2">
    <source>
        <dbReference type="Proteomes" id="UP000505210"/>
    </source>
</evidence>
<dbReference type="KEGG" id="theu:HPC62_16170"/>
<dbReference type="EMBL" id="CP053661">
    <property type="protein sequence ID" value="QKD83529.1"/>
    <property type="molecule type" value="Genomic_DNA"/>
</dbReference>
<evidence type="ECO:0000313" key="1">
    <source>
        <dbReference type="EMBL" id="QKD83529.1"/>
    </source>
</evidence>
<proteinExistence type="predicted"/>